<name>A0A371FFK5_MUCPR</name>
<comment type="caution">
    <text evidence="2">The sequence shown here is derived from an EMBL/GenBank/DDBJ whole genome shotgun (WGS) entry which is preliminary data.</text>
</comment>
<reference evidence="2" key="1">
    <citation type="submission" date="2018-05" db="EMBL/GenBank/DDBJ databases">
        <title>Draft genome of Mucuna pruriens seed.</title>
        <authorList>
            <person name="Nnadi N.E."/>
            <person name="Vos R."/>
            <person name="Hasami M.H."/>
            <person name="Devisetty U.K."/>
            <person name="Aguiy J.C."/>
        </authorList>
    </citation>
    <scope>NUCLEOTIDE SEQUENCE [LARGE SCALE GENOMIC DNA]</scope>
    <source>
        <strain evidence="2">JCA_2017</strain>
    </source>
</reference>
<accession>A0A371FFK5</accession>
<protein>
    <submittedName>
        <fullName evidence="2">Uncharacterized protein</fullName>
    </submittedName>
</protein>
<evidence type="ECO:0000313" key="2">
    <source>
        <dbReference type="EMBL" id="RDX77051.1"/>
    </source>
</evidence>
<dbReference type="EMBL" id="QJKJ01009301">
    <property type="protein sequence ID" value="RDX77051.1"/>
    <property type="molecule type" value="Genomic_DNA"/>
</dbReference>
<sequence>MKLATQSRPDRVGQKELRSIRLQGAKHVFGKWEGMGYPLGTRGLGEDGLSIGVQKRRASHPRGHHRKSSRRYPSLMRGDRLSLALVDSVEKQLPRCRVADLGASNRHQHLPFLCRPGERGVKVIFSSFFLQLLSVSASYSPKSGQTKRDPHTDRTKLGYNKTSSNKIHILCPMSQHHNQNGKSLIAFTMQKESFKYMNKFNEESCVNLNDDNDFKYMNKFNEELCVNLNDDNDVSFSDIDNCEGSESEPHRDVDYDKEDAYFKYMNKFNEESCVNLNDDNDVSFTDIDNCEGSESEPHRDVDYDKEDAYFKYMSKFNEESCVNLNDDNDVSFSDINNCEGSESEPHIDVNYDKEDAYFKYMNKFNEESCVNLNDDNDVSFSDIDNGERSESEPHRDVDYDKEDAYMSHGFDIRKDEVDNDLKDKKHLLKDDRKKDHRLLIHTNCKAKLFVRLDQSTYNWKFLCENISHNEFHDGLKKGGMLVLASTRKIFSIIFNDVSILKLSYLQGKANNDVMFFSRYKLTNDDIAFHITYVITRNCYNEKLNLELKGKC</sequence>
<gene>
    <name evidence="2" type="ORF">CR513_42885</name>
</gene>
<organism evidence="2 3">
    <name type="scientific">Mucuna pruriens</name>
    <name type="common">Velvet bean</name>
    <name type="synonym">Dolichos pruriens</name>
    <dbReference type="NCBI Taxonomy" id="157652"/>
    <lineage>
        <taxon>Eukaryota</taxon>
        <taxon>Viridiplantae</taxon>
        <taxon>Streptophyta</taxon>
        <taxon>Embryophyta</taxon>
        <taxon>Tracheophyta</taxon>
        <taxon>Spermatophyta</taxon>
        <taxon>Magnoliopsida</taxon>
        <taxon>eudicotyledons</taxon>
        <taxon>Gunneridae</taxon>
        <taxon>Pentapetalae</taxon>
        <taxon>rosids</taxon>
        <taxon>fabids</taxon>
        <taxon>Fabales</taxon>
        <taxon>Fabaceae</taxon>
        <taxon>Papilionoideae</taxon>
        <taxon>50 kb inversion clade</taxon>
        <taxon>NPAAA clade</taxon>
        <taxon>indigoferoid/millettioid clade</taxon>
        <taxon>Phaseoleae</taxon>
        <taxon>Mucuna</taxon>
    </lineage>
</organism>
<keyword evidence="3" id="KW-1185">Reference proteome</keyword>
<evidence type="ECO:0000313" key="3">
    <source>
        <dbReference type="Proteomes" id="UP000257109"/>
    </source>
</evidence>
<feature type="region of interest" description="Disordered" evidence="1">
    <location>
        <begin position="140"/>
        <end position="159"/>
    </location>
</feature>
<dbReference type="AlphaFoldDB" id="A0A371FFK5"/>
<evidence type="ECO:0000256" key="1">
    <source>
        <dbReference type="SAM" id="MobiDB-lite"/>
    </source>
</evidence>
<feature type="compositionally biased region" description="Basic and acidic residues" evidence="1">
    <location>
        <begin position="146"/>
        <end position="156"/>
    </location>
</feature>
<feature type="non-terminal residue" evidence="2">
    <location>
        <position position="551"/>
    </location>
</feature>
<proteinExistence type="predicted"/>
<dbReference type="Proteomes" id="UP000257109">
    <property type="component" value="Unassembled WGS sequence"/>
</dbReference>